<name>A0ABD3IA91_9MARC</name>
<dbReference type="InterPro" id="IPR051942">
    <property type="entry name" value="DENN_domain_containing_2"/>
</dbReference>
<dbReference type="PANTHER" id="PTHR15288:SF0">
    <property type="entry name" value="UDENN DOMAIN-CONTAINING PROTEIN"/>
    <property type="match status" value="1"/>
</dbReference>
<reference evidence="3 4" key="1">
    <citation type="submission" date="2024-09" db="EMBL/GenBank/DDBJ databases">
        <title>Chromosome-scale assembly of Riccia sorocarpa.</title>
        <authorList>
            <person name="Paukszto L."/>
        </authorList>
    </citation>
    <scope>NUCLEOTIDE SEQUENCE [LARGE SCALE GENOMIC DNA]</scope>
    <source>
        <strain evidence="3">LP-2024</strain>
        <tissue evidence="3">Aerial parts of the thallus</tissue>
    </source>
</reference>
<dbReference type="EMBL" id="JBJQOH010000001">
    <property type="protein sequence ID" value="KAL3699207.1"/>
    <property type="molecule type" value="Genomic_DNA"/>
</dbReference>
<dbReference type="InterPro" id="IPR043153">
    <property type="entry name" value="DENN_C"/>
</dbReference>
<dbReference type="Pfam" id="PF02141">
    <property type="entry name" value="DENN"/>
    <property type="match status" value="1"/>
</dbReference>
<feature type="region of interest" description="Disordered" evidence="1">
    <location>
        <begin position="369"/>
        <end position="432"/>
    </location>
</feature>
<accession>A0ABD3IA91</accession>
<evidence type="ECO:0000313" key="3">
    <source>
        <dbReference type="EMBL" id="KAL3699207.1"/>
    </source>
</evidence>
<proteinExistence type="predicted"/>
<feature type="region of interest" description="Disordered" evidence="1">
    <location>
        <begin position="1"/>
        <end position="22"/>
    </location>
</feature>
<dbReference type="Gene3D" id="3.30.450.200">
    <property type="match status" value="1"/>
</dbReference>
<protein>
    <recommendedName>
        <fullName evidence="2">UDENN domain-containing protein</fullName>
    </recommendedName>
</protein>
<dbReference type="InterPro" id="IPR005113">
    <property type="entry name" value="uDENN_dom"/>
</dbReference>
<feature type="domain" description="UDENN" evidence="2">
    <location>
        <begin position="153"/>
        <end position="802"/>
    </location>
</feature>
<dbReference type="Gene3D" id="3.40.50.11500">
    <property type="match status" value="1"/>
</dbReference>
<dbReference type="SMART" id="SM00800">
    <property type="entry name" value="uDENN"/>
    <property type="match status" value="1"/>
</dbReference>
<feature type="compositionally biased region" description="Basic and acidic residues" evidence="1">
    <location>
        <begin position="398"/>
        <end position="407"/>
    </location>
</feature>
<feature type="compositionally biased region" description="Acidic residues" evidence="1">
    <location>
        <begin position="463"/>
        <end position="479"/>
    </location>
</feature>
<evidence type="ECO:0000313" key="4">
    <source>
        <dbReference type="Proteomes" id="UP001633002"/>
    </source>
</evidence>
<dbReference type="Pfam" id="PF03456">
    <property type="entry name" value="uDENN"/>
    <property type="match status" value="1"/>
</dbReference>
<evidence type="ECO:0000256" key="1">
    <source>
        <dbReference type="SAM" id="MobiDB-lite"/>
    </source>
</evidence>
<keyword evidence="4" id="KW-1185">Reference proteome</keyword>
<feature type="region of interest" description="Disordered" evidence="1">
    <location>
        <begin position="460"/>
        <end position="479"/>
    </location>
</feature>
<sequence>MKYVMAEGQSLNDVGKPPNPLNQTTEEVARAAAAAAAAVRPRPSIVVSSKHQSANNFRNWRRSLQKAFKWGPSTRERDRRNLFNPEVLTQQKRQWSELQLQALEKKHLRKERTSFFEHFVVVGLHPNANVEATEIAFAKKKAWQRDSDRSEWFGGDTKNRGPSQPTLEPEVLFKYPPGKRLPLKSTDLPAFCFPSGVEARLMERTPSMSELNEVMYGQSHQKSDNQSFIFLLKVADNVTLYGVCVLVTEIVQRLPGIMAMNTAQSPPRSQPSRFLVSAPRCYCLLTKLPFFSLHFEVLNSIIAQERLDRITQCVNEMSLVQHVAPMLKTESKGHSTNDDDPDGWMESAIPVDSVLGATAAGAGLISEKEVTSFSSKSSDPLSPSSVAEDESRNSNGLSDEHRQEKELNGLGGLAEQMRKTEITPKMVPSSSEKELVRLYHHERMESSESVYSVFESSIKSMDSDDDAGDDEPSPSADEDWYGSQAVLSWAEANNNDSLRLVCAYHRTPVPKRGEEIVFRPLEHLQPMCYTRPGEIPASVMGARVIDRHACRTSLEVAEAQAAVMAGEEALSISAWSIATVCRALSLDNVLTLFAGALLERQMVVICPNLGVLSAVVMSLIPMIRPYEWQSLLLPILPDKMLDFLDAPVPFIVGVQHKTHEVRVKSANLIRVNVYKDKVTASYMPQLPRHRELYSTLDPYYNRLAAEQGNAKRHPVHECSEVQAEAAEGFLSVLHNYLESLCADLRAHTITNVQSNDDKVSLLLKESFIDSFGSRDRPFIKLFADTQLFSVYTDAVLSCYQNS</sequence>
<dbReference type="InterPro" id="IPR001194">
    <property type="entry name" value="cDENN_dom"/>
</dbReference>
<dbReference type="PROSITE" id="PS50211">
    <property type="entry name" value="DENN"/>
    <property type="match status" value="1"/>
</dbReference>
<dbReference type="InterPro" id="IPR037516">
    <property type="entry name" value="Tripartite_DENN"/>
</dbReference>
<feature type="compositionally biased region" description="Low complexity" evidence="1">
    <location>
        <begin position="372"/>
        <end position="385"/>
    </location>
</feature>
<evidence type="ECO:0000259" key="2">
    <source>
        <dbReference type="PROSITE" id="PS50211"/>
    </source>
</evidence>
<dbReference type="PANTHER" id="PTHR15288">
    <property type="entry name" value="DENN DOMAIN-CONTAINING PROTEIN 2"/>
    <property type="match status" value="1"/>
</dbReference>
<organism evidence="3 4">
    <name type="scientific">Riccia sorocarpa</name>
    <dbReference type="NCBI Taxonomy" id="122646"/>
    <lineage>
        <taxon>Eukaryota</taxon>
        <taxon>Viridiplantae</taxon>
        <taxon>Streptophyta</taxon>
        <taxon>Embryophyta</taxon>
        <taxon>Marchantiophyta</taxon>
        <taxon>Marchantiopsida</taxon>
        <taxon>Marchantiidae</taxon>
        <taxon>Marchantiales</taxon>
        <taxon>Ricciaceae</taxon>
        <taxon>Riccia</taxon>
    </lineage>
</organism>
<comment type="caution">
    <text evidence="3">The sequence shown here is derived from an EMBL/GenBank/DDBJ whole genome shotgun (WGS) entry which is preliminary data.</text>
</comment>
<dbReference type="SMART" id="SM00799">
    <property type="entry name" value="DENN"/>
    <property type="match status" value="1"/>
</dbReference>
<gene>
    <name evidence="3" type="ORF">R1sor_017229</name>
</gene>
<feature type="region of interest" description="Disordered" evidence="1">
    <location>
        <begin position="148"/>
        <end position="169"/>
    </location>
</feature>
<dbReference type="AlphaFoldDB" id="A0ABD3IA91"/>
<dbReference type="Proteomes" id="UP001633002">
    <property type="component" value="Unassembled WGS sequence"/>
</dbReference>